<keyword evidence="4" id="KW-1185">Reference proteome</keyword>
<dbReference type="InterPro" id="IPR011608">
    <property type="entry name" value="PRD"/>
</dbReference>
<dbReference type="Pfam" id="PF00874">
    <property type="entry name" value="PRD"/>
    <property type="match status" value="2"/>
</dbReference>
<feature type="domain" description="PRD" evidence="2">
    <location>
        <begin position="65"/>
        <end position="170"/>
    </location>
</feature>
<dbReference type="EMBL" id="JPKR02000005">
    <property type="protein sequence ID" value="KGD70321.1"/>
    <property type="molecule type" value="Genomic_DNA"/>
</dbReference>
<dbReference type="PROSITE" id="PS51372">
    <property type="entry name" value="PRD_2"/>
    <property type="match status" value="2"/>
</dbReference>
<dbReference type="Pfam" id="PF03123">
    <property type="entry name" value="CAT_RBD"/>
    <property type="match status" value="1"/>
</dbReference>
<dbReference type="AlphaFoldDB" id="A0A095T052"/>
<dbReference type="RefSeq" id="WP_038023668.1">
    <property type="nucleotide sequence ID" value="NZ_JPKR02000005.1"/>
</dbReference>
<comment type="caution">
    <text evidence="3">The sequence shown here is derived from an EMBL/GenBank/DDBJ whole genome shotgun (WGS) entry which is preliminary data.</text>
</comment>
<dbReference type="InterPro" id="IPR050661">
    <property type="entry name" value="BglG_antiterminators"/>
</dbReference>
<dbReference type="PANTHER" id="PTHR30185">
    <property type="entry name" value="CRYPTIC BETA-GLUCOSIDE BGL OPERON ANTITERMINATOR"/>
    <property type="match status" value="1"/>
</dbReference>
<evidence type="ECO:0000259" key="2">
    <source>
        <dbReference type="PROSITE" id="PS51372"/>
    </source>
</evidence>
<evidence type="ECO:0000313" key="3">
    <source>
        <dbReference type="EMBL" id="KGD70321.1"/>
    </source>
</evidence>
<dbReference type="Gene3D" id="2.30.24.10">
    <property type="entry name" value="CAT RNA-binding domain"/>
    <property type="match status" value="1"/>
</dbReference>
<dbReference type="GO" id="GO:0006355">
    <property type="term" value="P:regulation of DNA-templated transcription"/>
    <property type="evidence" value="ECO:0007669"/>
    <property type="project" value="InterPro"/>
</dbReference>
<sequence>MKVGKVLNNSLILTRDDDNRELIVMGKGLGFNSRPGDDIIDDKIEKRFVVQENVRGKDYLQMVASLPEDILQMAEHVLSVADQQLENKVRSQILFTLADHLAFAVERHRQGIVIQNRLLHEVQRFYPAQYQAARQALDTINLQYGLTLPDEEAGNIAFHLVNGQSDGDDVGKAMQSVKMLKDIFTLVQYHFQITPDYESLNYSRFLTHIRFFIQRLQGEQSRSLNKNPLTSQLARQYPDVYRCTLLICEYVKTQRQTELSEDEQLWLMVHLVRLSGEGRQEDSSDSD</sequence>
<reference evidence="3" key="1">
    <citation type="submission" date="2014-12" db="EMBL/GenBank/DDBJ databases">
        <title>The draft genome of the Tatumella morbirosei type strain, LMG23360T isolated from pineapple rot.</title>
        <authorList>
            <person name="Smits T.H."/>
            <person name="Palmer M."/>
            <person name="Venter S.N."/>
            <person name="Duffy B."/>
            <person name="Steenkamp E.T."/>
            <person name="Chan W.Y."/>
            <person name="Coutinho T.A."/>
            <person name="Coetzee M.P."/>
            <person name="De Maayer P."/>
        </authorList>
    </citation>
    <scope>NUCLEOTIDE SEQUENCE [LARGE SCALE GENOMIC DNA]</scope>
    <source>
        <strain evidence="3">LMG 23360</strain>
    </source>
</reference>
<dbReference type="PANTHER" id="PTHR30185:SF15">
    <property type="entry name" value="CRYPTIC BETA-GLUCOSIDE BGL OPERON ANTITERMINATOR"/>
    <property type="match status" value="1"/>
</dbReference>
<evidence type="ECO:0000256" key="1">
    <source>
        <dbReference type="ARBA" id="ARBA00022737"/>
    </source>
</evidence>
<proteinExistence type="predicted"/>
<dbReference type="InterPro" id="IPR004341">
    <property type="entry name" value="CAT_RNA-bd_dom"/>
</dbReference>
<dbReference type="eggNOG" id="COG3711">
    <property type="taxonomic scope" value="Bacteria"/>
</dbReference>
<dbReference type="SUPFAM" id="SSF50151">
    <property type="entry name" value="SacY-like RNA-binding domain"/>
    <property type="match status" value="1"/>
</dbReference>
<dbReference type="Gene3D" id="1.10.1790.10">
    <property type="entry name" value="PRD domain"/>
    <property type="match status" value="2"/>
</dbReference>
<name>A0A095T052_9GAMM</name>
<dbReference type="OrthoDB" id="9813552at2"/>
<dbReference type="InterPro" id="IPR036634">
    <property type="entry name" value="PRD_sf"/>
</dbReference>
<gene>
    <name evidence="3" type="ORF">HA49_20525</name>
</gene>
<organism evidence="3 4">
    <name type="scientific">Tatumella morbirosei</name>
    <dbReference type="NCBI Taxonomy" id="642227"/>
    <lineage>
        <taxon>Bacteria</taxon>
        <taxon>Pseudomonadati</taxon>
        <taxon>Pseudomonadota</taxon>
        <taxon>Gammaproteobacteria</taxon>
        <taxon>Enterobacterales</taxon>
        <taxon>Erwiniaceae</taxon>
        <taxon>Tatumella</taxon>
    </lineage>
</organism>
<protein>
    <submittedName>
        <fullName evidence="3">Antitermination protein BlgG</fullName>
    </submittedName>
</protein>
<dbReference type="InterPro" id="IPR036650">
    <property type="entry name" value="CAT_RNA-bd_dom_sf"/>
</dbReference>
<dbReference type="GO" id="GO:0003723">
    <property type="term" value="F:RNA binding"/>
    <property type="evidence" value="ECO:0007669"/>
    <property type="project" value="InterPro"/>
</dbReference>
<keyword evidence="1" id="KW-0677">Repeat</keyword>
<dbReference type="SMART" id="SM01061">
    <property type="entry name" value="CAT_RBD"/>
    <property type="match status" value="1"/>
</dbReference>
<dbReference type="Proteomes" id="UP000029577">
    <property type="component" value="Unassembled WGS sequence"/>
</dbReference>
<feature type="domain" description="PRD" evidence="2">
    <location>
        <begin position="171"/>
        <end position="281"/>
    </location>
</feature>
<dbReference type="SUPFAM" id="SSF63520">
    <property type="entry name" value="PTS-regulatory domain, PRD"/>
    <property type="match status" value="2"/>
</dbReference>
<dbReference type="STRING" id="642227.HA49_20525"/>
<accession>A0A095T052</accession>
<evidence type="ECO:0000313" key="4">
    <source>
        <dbReference type="Proteomes" id="UP000029577"/>
    </source>
</evidence>